<dbReference type="InterPro" id="IPR027961">
    <property type="entry name" value="DUF4442"/>
</dbReference>
<dbReference type="Pfam" id="PF03061">
    <property type="entry name" value="4HBT"/>
    <property type="match status" value="1"/>
</dbReference>
<dbReference type="SUPFAM" id="SSF54637">
    <property type="entry name" value="Thioesterase/thiol ester dehydrase-isomerase"/>
    <property type="match status" value="2"/>
</dbReference>
<name>W4LYT0_ENTF1</name>
<dbReference type="CDD" id="cd03443">
    <property type="entry name" value="PaaI_thioesterase"/>
    <property type="match status" value="2"/>
</dbReference>
<dbReference type="InterPro" id="IPR029069">
    <property type="entry name" value="HotDog_dom_sf"/>
</dbReference>
<gene>
    <name evidence="4" type="ORF">ETSY1_00830</name>
</gene>
<dbReference type="AlphaFoldDB" id="W4LYT0"/>
<evidence type="ECO:0000256" key="2">
    <source>
        <dbReference type="ARBA" id="ARBA00022801"/>
    </source>
</evidence>
<dbReference type="PANTHER" id="PTHR21660:SF1">
    <property type="entry name" value="ACYL-COENZYME A THIOESTERASE 13"/>
    <property type="match status" value="1"/>
</dbReference>
<dbReference type="Pfam" id="PF14539">
    <property type="entry name" value="DUF4442"/>
    <property type="match status" value="1"/>
</dbReference>
<dbReference type="Gene3D" id="3.10.129.10">
    <property type="entry name" value="Hotdog Thioesterase"/>
    <property type="match status" value="2"/>
</dbReference>
<evidence type="ECO:0000313" key="5">
    <source>
        <dbReference type="Proteomes" id="UP000019141"/>
    </source>
</evidence>
<feature type="domain" description="Thioesterase" evidence="3">
    <location>
        <begin position="48"/>
        <end position="123"/>
    </location>
</feature>
<dbReference type="InterPro" id="IPR006683">
    <property type="entry name" value="Thioestr_dom"/>
</dbReference>
<dbReference type="InterPro" id="IPR039298">
    <property type="entry name" value="ACOT13"/>
</dbReference>
<dbReference type="HOGENOM" id="CLU_965364_0_0_7"/>
<dbReference type="InterPro" id="IPR003736">
    <property type="entry name" value="PAAI_dom"/>
</dbReference>
<evidence type="ECO:0000259" key="3">
    <source>
        <dbReference type="Pfam" id="PF03061"/>
    </source>
</evidence>
<organism evidence="4 5">
    <name type="scientific">Entotheonella factor</name>
    <dbReference type="NCBI Taxonomy" id="1429438"/>
    <lineage>
        <taxon>Bacteria</taxon>
        <taxon>Pseudomonadati</taxon>
        <taxon>Nitrospinota/Tectimicrobiota group</taxon>
        <taxon>Candidatus Tectimicrobiota</taxon>
        <taxon>Candidatus Entotheonellia</taxon>
        <taxon>Candidatus Entotheonellales</taxon>
        <taxon>Candidatus Entotheonellaceae</taxon>
        <taxon>Candidatus Entotheonella</taxon>
    </lineage>
</organism>
<reference evidence="4 5" key="1">
    <citation type="journal article" date="2014" name="Nature">
        <title>An environmental bacterial taxon with a large and distinct metabolic repertoire.</title>
        <authorList>
            <person name="Wilson M.C."/>
            <person name="Mori T."/>
            <person name="Ruckert C."/>
            <person name="Uria A.R."/>
            <person name="Helf M.J."/>
            <person name="Takada K."/>
            <person name="Gernert C."/>
            <person name="Steffens U.A."/>
            <person name="Heycke N."/>
            <person name="Schmitt S."/>
            <person name="Rinke C."/>
            <person name="Helfrich E.J."/>
            <person name="Brachmann A.O."/>
            <person name="Gurgui C."/>
            <person name="Wakimoto T."/>
            <person name="Kracht M."/>
            <person name="Crusemann M."/>
            <person name="Hentschel U."/>
            <person name="Abe I."/>
            <person name="Matsunaga S."/>
            <person name="Kalinowski J."/>
            <person name="Takeyama H."/>
            <person name="Piel J."/>
        </authorList>
    </citation>
    <scope>NUCLEOTIDE SEQUENCE [LARGE SCALE GENOMIC DNA]</scope>
    <source>
        <strain evidence="5">TSY1</strain>
    </source>
</reference>
<dbReference type="PANTHER" id="PTHR21660">
    <property type="entry name" value="THIOESTERASE SUPERFAMILY MEMBER-RELATED"/>
    <property type="match status" value="1"/>
</dbReference>
<evidence type="ECO:0000313" key="4">
    <source>
        <dbReference type="EMBL" id="ETX03249.1"/>
    </source>
</evidence>
<accession>W4LYT0</accession>
<dbReference type="GO" id="GO:0047617">
    <property type="term" value="F:fatty acyl-CoA hydrolase activity"/>
    <property type="evidence" value="ECO:0007669"/>
    <property type="project" value="InterPro"/>
</dbReference>
<comment type="caution">
    <text evidence="4">The sequence shown here is derived from an EMBL/GenBank/DDBJ whole genome shotgun (WGS) entry which is preliminary data.</text>
</comment>
<evidence type="ECO:0000256" key="1">
    <source>
        <dbReference type="ARBA" id="ARBA00008324"/>
    </source>
</evidence>
<sequence>MSIEQAEARFSRDPFANFLGMKLVDIAHERAILSLPYQPEHANAIGPLNGGASASLLNVAGKVAAWTGIDLDQEPYLACVDMTVQYLSAAIEEDVVAEAQVLRRGRDLFFLDVALRSLDGRPICQGLISYRSPDYTGHTPRLLPQHVRHPEISRSISPDDSWLIQGYVEKLAITCQHYSPGRVQMHMPDMEALMDARGHMHDGALASIIDVCGTAAAWSLVPDRKGARGSTIGMQISYTHGADEAVVADAHVQQRSEEIFFSTVYTTGVSSGQLTAMGQVSYRLVEPR</sequence>
<comment type="similarity">
    <text evidence="1">Belongs to the thioesterase PaaI family.</text>
</comment>
<protein>
    <recommendedName>
        <fullName evidence="3">Thioesterase domain-containing protein</fullName>
    </recommendedName>
</protein>
<keyword evidence="2" id="KW-0378">Hydrolase</keyword>
<keyword evidence="5" id="KW-1185">Reference proteome</keyword>
<dbReference type="EMBL" id="AZHW01000066">
    <property type="protein sequence ID" value="ETX03249.1"/>
    <property type="molecule type" value="Genomic_DNA"/>
</dbReference>
<dbReference type="Proteomes" id="UP000019141">
    <property type="component" value="Unassembled WGS sequence"/>
</dbReference>
<proteinExistence type="inferred from homology"/>
<dbReference type="NCBIfam" id="TIGR00369">
    <property type="entry name" value="unchar_dom_1"/>
    <property type="match status" value="1"/>
</dbReference>